<protein>
    <submittedName>
        <fullName evidence="2">Uncharacterized protein</fullName>
    </submittedName>
</protein>
<accession>Q23K31</accession>
<evidence type="ECO:0000256" key="1">
    <source>
        <dbReference type="SAM" id="Coils"/>
    </source>
</evidence>
<dbReference type="KEGG" id="tet:TTHERM_00196030"/>
<organism evidence="2 3">
    <name type="scientific">Tetrahymena thermophila (strain SB210)</name>
    <dbReference type="NCBI Taxonomy" id="312017"/>
    <lineage>
        <taxon>Eukaryota</taxon>
        <taxon>Sar</taxon>
        <taxon>Alveolata</taxon>
        <taxon>Ciliophora</taxon>
        <taxon>Intramacronucleata</taxon>
        <taxon>Oligohymenophorea</taxon>
        <taxon>Hymenostomatida</taxon>
        <taxon>Tetrahymenina</taxon>
        <taxon>Tetrahymenidae</taxon>
        <taxon>Tetrahymena</taxon>
    </lineage>
</organism>
<dbReference type="AlphaFoldDB" id="Q23K31"/>
<proteinExistence type="predicted"/>
<keyword evidence="1" id="KW-0175">Coiled coil</keyword>
<evidence type="ECO:0000313" key="3">
    <source>
        <dbReference type="Proteomes" id="UP000009168"/>
    </source>
</evidence>
<dbReference type="RefSeq" id="XP_001017257.2">
    <property type="nucleotide sequence ID" value="XM_001017257.2"/>
</dbReference>
<evidence type="ECO:0000313" key="2">
    <source>
        <dbReference type="EMBL" id="EAR97012.2"/>
    </source>
</evidence>
<dbReference type="Proteomes" id="UP000009168">
    <property type="component" value="Unassembled WGS sequence"/>
</dbReference>
<sequence>MDQGLYQSQLLQPDQIKYWEIAKSQDQQNFIDNLERQLLDLQFQKKEQEDQAVKTIEFYQKTIEEKNNLLDQYQVEKNQIKSRQINVQGHVDNINSLSLEVKRLKSELRQKNDRIFQLEKKVQQLEDDYNFDIKLLNNKRNYEKALTYKLMQSQVVVENTSLKLINQGLEKQISELNRRLLMIENESKANKQSLRNLQVDAAARKQQEQLNYEDRIRIEKLLKGLDDEETNNEKIVEVFKDEMLLQGVVEIFTRMRKMIVRNLNKQFVKSNRLSQKGELNSVIAFKDIIYAHVSNKKDEEISSYLLLYRQFKELIQHYYPQYGKIIFYRQQQQQSEEELKSLQSTDQVNDKINQSIQIIQERDEINNWLLTNLVLLKSKRKQEKYNLKRDEKQQNKKNEADQILFQSRHLFQYLALYLRLQHINQKKSDQDDKVSEGQSVDSDDQNTKFDIDQDLQINLEEQIVIQYYRLLQILIKL</sequence>
<dbReference type="EMBL" id="GG662673">
    <property type="protein sequence ID" value="EAR97012.2"/>
    <property type="molecule type" value="Genomic_DNA"/>
</dbReference>
<dbReference type="HOGENOM" id="CLU_412528_0_0_1"/>
<name>Q23K31_TETTS</name>
<keyword evidence="3" id="KW-1185">Reference proteome</keyword>
<reference evidence="3" key="1">
    <citation type="journal article" date="2006" name="PLoS Biol.">
        <title>Macronuclear genome sequence of the ciliate Tetrahymena thermophila, a model eukaryote.</title>
        <authorList>
            <person name="Eisen J.A."/>
            <person name="Coyne R.S."/>
            <person name="Wu M."/>
            <person name="Wu D."/>
            <person name="Thiagarajan M."/>
            <person name="Wortman J.R."/>
            <person name="Badger J.H."/>
            <person name="Ren Q."/>
            <person name="Amedeo P."/>
            <person name="Jones K.M."/>
            <person name="Tallon L.J."/>
            <person name="Delcher A.L."/>
            <person name="Salzberg S.L."/>
            <person name="Silva J.C."/>
            <person name="Haas B.J."/>
            <person name="Majoros W.H."/>
            <person name="Farzad M."/>
            <person name="Carlton J.M."/>
            <person name="Smith R.K. Jr."/>
            <person name="Garg J."/>
            <person name="Pearlman R.E."/>
            <person name="Karrer K.M."/>
            <person name="Sun L."/>
            <person name="Manning G."/>
            <person name="Elde N.C."/>
            <person name="Turkewitz A.P."/>
            <person name="Asai D.J."/>
            <person name="Wilkes D.E."/>
            <person name="Wang Y."/>
            <person name="Cai H."/>
            <person name="Collins K."/>
            <person name="Stewart B.A."/>
            <person name="Lee S.R."/>
            <person name="Wilamowska K."/>
            <person name="Weinberg Z."/>
            <person name="Ruzzo W.L."/>
            <person name="Wloga D."/>
            <person name="Gaertig J."/>
            <person name="Frankel J."/>
            <person name="Tsao C.-C."/>
            <person name="Gorovsky M.A."/>
            <person name="Keeling P.J."/>
            <person name="Waller R.F."/>
            <person name="Patron N.J."/>
            <person name="Cherry J.M."/>
            <person name="Stover N.A."/>
            <person name="Krieger C.J."/>
            <person name="del Toro C."/>
            <person name="Ryder H.F."/>
            <person name="Williamson S.C."/>
            <person name="Barbeau R.A."/>
            <person name="Hamilton E.P."/>
            <person name="Orias E."/>
        </authorList>
    </citation>
    <scope>NUCLEOTIDE SEQUENCE [LARGE SCALE GENOMIC DNA]</scope>
    <source>
        <strain evidence="3">SB210</strain>
    </source>
</reference>
<gene>
    <name evidence="2" type="ORF">TTHERM_00196030</name>
</gene>
<feature type="coiled-coil region" evidence="1">
    <location>
        <begin position="31"/>
        <end position="128"/>
    </location>
</feature>
<feature type="coiled-coil region" evidence="1">
    <location>
        <begin position="159"/>
        <end position="186"/>
    </location>
</feature>
<dbReference type="InParanoid" id="Q23K31"/>
<dbReference type="GeneID" id="7830595"/>